<dbReference type="Gene3D" id="3.40.50.2000">
    <property type="entry name" value="Glycogen Phosphorylase B"/>
    <property type="match status" value="2"/>
</dbReference>
<gene>
    <name evidence="3" type="ORF">UY17_C0017G0002</name>
</gene>
<feature type="domain" description="Glycosyl transferase family 1" evidence="1">
    <location>
        <begin position="179"/>
        <end position="332"/>
    </location>
</feature>
<dbReference type="EMBL" id="LCOZ01000017">
    <property type="protein sequence ID" value="KKU87475.1"/>
    <property type="molecule type" value="Genomic_DNA"/>
</dbReference>
<sequence length="356" mass="40170">MVTLKPRFKICSPQLGLAPQSNSGGEVYDREVIGRLCQKEIKVLTLLPKNRAYQKQRNLSVEYAPIKTMYPPQVFSAFVLPYLIKTYKRERFDILRVHNPYFIGPAALIFKKLYPQVSVVASYLHLEAGVNAWIDRQVVNSFDHIITISKSTKKDIIETLNYPSEKISVAYPGVDQRFKPGEKIGKKFTIMFVGGLKARKNPEWLLKVLAKINRSDVQLVFAGDGPLKNKLTGFNVKVTGFVPEGQKPDLYHQADVVVLPSLKEGFGMTLVEAGASGLPVVGNNSWSMPEIIQDGVTGFLARPGDVEDWTQKLIKLIESESLRRKLGEAGRQLARNKFTWENNIKVHLKVYENLVR</sequence>
<evidence type="ECO:0000259" key="1">
    <source>
        <dbReference type="Pfam" id="PF00534"/>
    </source>
</evidence>
<evidence type="ECO:0000313" key="3">
    <source>
        <dbReference type="EMBL" id="KKU87475.1"/>
    </source>
</evidence>
<dbReference type="AlphaFoldDB" id="A0A0G1WZ19"/>
<dbReference type="PANTHER" id="PTHR45947:SF3">
    <property type="entry name" value="SULFOQUINOVOSYL TRANSFERASE SQD2"/>
    <property type="match status" value="1"/>
</dbReference>
<dbReference type="GO" id="GO:0016757">
    <property type="term" value="F:glycosyltransferase activity"/>
    <property type="evidence" value="ECO:0007669"/>
    <property type="project" value="InterPro"/>
</dbReference>
<dbReference type="Pfam" id="PF13439">
    <property type="entry name" value="Glyco_transf_4"/>
    <property type="match status" value="1"/>
</dbReference>
<keyword evidence="3" id="KW-0808">Transferase</keyword>
<proteinExistence type="predicted"/>
<name>A0A0G1WZ19_9BACT</name>
<organism evidence="3 4">
    <name type="scientific">Candidatus Beckwithbacteria bacterium GW2011_GWC2_47_9</name>
    <dbReference type="NCBI Taxonomy" id="1618373"/>
    <lineage>
        <taxon>Bacteria</taxon>
        <taxon>Candidatus Beckwithiibacteriota</taxon>
    </lineage>
</organism>
<dbReference type="InterPro" id="IPR001296">
    <property type="entry name" value="Glyco_trans_1"/>
</dbReference>
<dbReference type="SUPFAM" id="SSF53756">
    <property type="entry name" value="UDP-Glycosyltransferase/glycogen phosphorylase"/>
    <property type="match status" value="1"/>
</dbReference>
<dbReference type="InterPro" id="IPR028098">
    <property type="entry name" value="Glyco_trans_4-like_N"/>
</dbReference>
<dbReference type="Proteomes" id="UP000034772">
    <property type="component" value="Unassembled WGS sequence"/>
</dbReference>
<dbReference type="PANTHER" id="PTHR45947">
    <property type="entry name" value="SULFOQUINOVOSYL TRANSFERASE SQD2"/>
    <property type="match status" value="1"/>
</dbReference>
<dbReference type="Pfam" id="PF00534">
    <property type="entry name" value="Glycos_transf_1"/>
    <property type="match status" value="1"/>
</dbReference>
<reference evidence="3 4" key="1">
    <citation type="journal article" date="2015" name="Nature">
        <title>rRNA introns, odd ribosomes, and small enigmatic genomes across a large radiation of phyla.</title>
        <authorList>
            <person name="Brown C.T."/>
            <person name="Hug L.A."/>
            <person name="Thomas B.C."/>
            <person name="Sharon I."/>
            <person name="Castelle C.J."/>
            <person name="Singh A."/>
            <person name="Wilkins M.J."/>
            <person name="Williams K.H."/>
            <person name="Banfield J.F."/>
        </authorList>
    </citation>
    <scope>NUCLEOTIDE SEQUENCE [LARGE SCALE GENOMIC DNA]</scope>
</reference>
<dbReference type="InterPro" id="IPR050194">
    <property type="entry name" value="Glycosyltransferase_grp1"/>
</dbReference>
<feature type="domain" description="Glycosyltransferase subfamily 4-like N-terminal" evidence="2">
    <location>
        <begin position="24"/>
        <end position="175"/>
    </location>
</feature>
<accession>A0A0G1WZ19</accession>
<dbReference type="CDD" id="cd03801">
    <property type="entry name" value="GT4_PimA-like"/>
    <property type="match status" value="1"/>
</dbReference>
<comment type="caution">
    <text evidence="3">The sequence shown here is derived from an EMBL/GenBank/DDBJ whole genome shotgun (WGS) entry which is preliminary data.</text>
</comment>
<evidence type="ECO:0000313" key="4">
    <source>
        <dbReference type="Proteomes" id="UP000034772"/>
    </source>
</evidence>
<evidence type="ECO:0000259" key="2">
    <source>
        <dbReference type="Pfam" id="PF13439"/>
    </source>
</evidence>
<protein>
    <submittedName>
        <fullName evidence="3">Glycosyl transferase group 1</fullName>
    </submittedName>
</protein>